<dbReference type="EMBL" id="HACG01002888">
    <property type="protein sequence ID" value="CEK49753.1"/>
    <property type="molecule type" value="Transcribed_RNA"/>
</dbReference>
<feature type="non-terminal residue" evidence="2">
    <location>
        <position position="55"/>
    </location>
</feature>
<name>A0A0B6Y0U8_9EUPU</name>
<organism evidence="2">
    <name type="scientific">Arion vulgaris</name>
    <dbReference type="NCBI Taxonomy" id="1028688"/>
    <lineage>
        <taxon>Eukaryota</taxon>
        <taxon>Metazoa</taxon>
        <taxon>Spiralia</taxon>
        <taxon>Lophotrochozoa</taxon>
        <taxon>Mollusca</taxon>
        <taxon>Gastropoda</taxon>
        <taxon>Heterobranchia</taxon>
        <taxon>Euthyneura</taxon>
        <taxon>Panpulmonata</taxon>
        <taxon>Eupulmonata</taxon>
        <taxon>Stylommatophora</taxon>
        <taxon>Helicina</taxon>
        <taxon>Arionoidea</taxon>
        <taxon>Arionidae</taxon>
        <taxon>Arion</taxon>
    </lineage>
</organism>
<evidence type="ECO:0000256" key="1">
    <source>
        <dbReference type="SAM" id="MobiDB-lite"/>
    </source>
</evidence>
<feature type="region of interest" description="Disordered" evidence="1">
    <location>
        <begin position="1"/>
        <end position="55"/>
    </location>
</feature>
<accession>A0A0B6Y0U8</accession>
<feature type="compositionally biased region" description="Basic and acidic residues" evidence="1">
    <location>
        <begin position="18"/>
        <end position="30"/>
    </location>
</feature>
<gene>
    <name evidence="2" type="primary">ORF8732</name>
</gene>
<proteinExistence type="predicted"/>
<sequence length="55" mass="6255">MASDSDRWLIKKRRKTPSHMEAKQSAEGHPLHPLRSSFSPAATVERIANSDRKLQ</sequence>
<evidence type="ECO:0000313" key="2">
    <source>
        <dbReference type="EMBL" id="CEK49753.1"/>
    </source>
</evidence>
<protein>
    <submittedName>
        <fullName evidence="2">Uncharacterized protein</fullName>
    </submittedName>
</protein>
<dbReference type="AlphaFoldDB" id="A0A0B6Y0U8"/>
<reference evidence="2" key="1">
    <citation type="submission" date="2014-12" db="EMBL/GenBank/DDBJ databases">
        <title>Insight into the proteome of Arion vulgaris.</title>
        <authorList>
            <person name="Aradska J."/>
            <person name="Bulat T."/>
            <person name="Smidak R."/>
            <person name="Sarate P."/>
            <person name="Gangsoo J."/>
            <person name="Sialana F."/>
            <person name="Bilban M."/>
            <person name="Lubec G."/>
        </authorList>
    </citation>
    <scope>NUCLEOTIDE SEQUENCE</scope>
    <source>
        <tissue evidence="2">Skin</tissue>
    </source>
</reference>